<accession>A0AAV0VWN7</accession>
<organism evidence="1 2">
    <name type="scientific">Macrosiphum euphorbiae</name>
    <name type="common">potato aphid</name>
    <dbReference type="NCBI Taxonomy" id="13131"/>
    <lineage>
        <taxon>Eukaryota</taxon>
        <taxon>Metazoa</taxon>
        <taxon>Ecdysozoa</taxon>
        <taxon>Arthropoda</taxon>
        <taxon>Hexapoda</taxon>
        <taxon>Insecta</taxon>
        <taxon>Pterygota</taxon>
        <taxon>Neoptera</taxon>
        <taxon>Paraneoptera</taxon>
        <taxon>Hemiptera</taxon>
        <taxon>Sternorrhyncha</taxon>
        <taxon>Aphidomorpha</taxon>
        <taxon>Aphidoidea</taxon>
        <taxon>Aphididae</taxon>
        <taxon>Macrosiphini</taxon>
        <taxon>Macrosiphum</taxon>
    </lineage>
</organism>
<protein>
    <submittedName>
        <fullName evidence="1">Uncharacterized protein</fullName>
    </submittedName>
</protein>
<reference evidence="1 2" key="1">
    <citation type="submission" date="2023-01" db="EMBL/GenBank/DDBJ databases">
        <authorList>
            <person name="Whitehead M."/>
        </authorList>
    </citation>
    <scope>NUCLEOTIDE SEQUENCE [LARGE SCALE GENOMIC DNA]</scope>
</reference>
<sequence length="124" mass="14029">MKNLSKAKFPEAKESSTVQLKIPDVDRGRGDPRSVIAVVLKITEDGFYQLGCKSGILKQLYAPMYLKKNKFLYDLQLQNNQIGNGQGFFKCTCITKCTTNRCICRKNGVLSKCHQNQLCTNFDK</sequence>
<dbReference type="Proteomes" id="UP001160148">
    <property type="component" value="Unassembled WGS sequence"/>
</dbReference>
<name>A0AAV0VWN7_9HEMI</name>
<evidence type="ECO:0000313" key="1">
    <source>
        <dbReference type="EMBL" id="CAI6348633.1"/>
    </source>
</evidence>
<gene>
    <name evidence="1" type="ORF">MEUPH1_LOCUS5289</name>
</gene>
<keyword evidence="2" id="KW-1185">Reference proteome</keyword>
<comment type="caution">
    <text evidence="1">The sequence shown here is derived from an EMBL/GenBank/DDBJ whole genome shotgun (WGS) entry which is preliminary data.</text>
</comment>
<evidence type="ECO:0000313" key="2">
    <source>
        <dbReference type="Proteomes" id="UP001160148"/>
    </source>
</evidence>
<proteinExistence type="predicted"/>
<dbReference type="AlphaFoldDB" id="A0AAV0VWN7"/>
<dbReference type="EMBL" id="CARXXK010000001">
    <property type="protein sequence ID" value="CAI6348633.1"/>
    <property type="molecule type" value="Genomic_DNA"/>
</dbReference>